<dbReference type="Pfam" id="PF13692">
    <property type="entry name" value="Glyco_trans_1_4"/>
    <property type="match status" value="1"/>
</dbReference>
<keyword evidence="10" id="KW-0035">Amyloplast</keyword>
<proteinExistence type="inferred from homology"/>
<dbReference type="EC" id="2.4.1.21" evidence="5"/>
<evidence type="ECO:0000256" key="6">
    <source>
        <dbReference type="ARBA" id="ARBA00022676"/>
    </source>
</evidence>
<evidence type="ECO:0000313" key="15">
    <source>
        <dbReference type="Proteomes" id="UP001140949"/>
    </source>
</evidence>
<organism evidence="14 15">
    <name type="scientific">Iris pallida</name>
    <name type="common">Sweet iris</name>
    <dbReference type="NCBI Taxonomy" id="29817"/>
    <lineage>
        <taxon>Eukaryota</taxon>
        <taxon>Viridiplantae</taxon>
        <taxon>Streptophyta</taxon>
        <taxon>Embryophyta</taxon>
        <taxon>Tracheophyta</taxon>
        <taxon>Spermatophyta</taxon>
        <taxon>Magnoliopsida</taxon>
        <taxon>Liliopsida</taxon>
        <taxon>Asparagales</taxon>
        <taxon>Iridaceae</taxon>
        <taxon>Iridoideae</taxon>
        <taxon>Irideae</taxon>
        <taxon>Iris</taxon>
    </lineage>
</organism>
<keyword evidence="10" id="KW-0934">Plastid</keyword>
<dbReference type="FunFam" id="3.40.50.2000:FF:000260">
    <property type="entry name" value="Starch synthase, chloroplastic/amyloplastic"/>
    <property type="match status" value="1"/>
</dbReference>
<feature type="compositionally biased region" description="Basic residues" evidence="12">
    <location>
        <begin position="51"/>
        <end position="62"/>
    </location>
</feature>
<dbReference type="InterPro" id="IPR011835">
    <property type="entry name" value="GS/SS"/>
</dbReference>
<feature type="region of interest" description="Disordered" evidence="12">
    <location>
        <begin position="51"/>
        <end position="91"/>
    </location>
</feature>
<evidence type="ECO:0000313" key="14">
    <source>
        <dbReference type="EMBL" id="KAJ6821635.1"/>
    </source>
</evidence>
<feature type="coiled-coil region" evidence="11">
    <location>
        <begin position="514"/>
        <end position="555"/>
    </location>
</feature>
<feature type="coiled-coil region" evidence="11">
    <location>
        <begin position="371"/>
        <end position="450"/>
    </location>
</feature>
<evidence type="ECO:0000256" key="4">
    <source>
        <dbReference type="ARBA" id="ARBA00010281"/>
    </source>
</evidence>
<evidence type="ECO:0000259" key="13">
    <source>
        <dbReference type="Pfam" id="PF08323"/>
    </source>
</evidence>
<gene>
    <name evidence="14" type="ORF">M6B38_391195</name>
</gene>
<evidence type="ECO:0000256" key="8">
    <source>
        <dbReference type="ARBA" id="ARBA00022922"/>
    </source>
</evidence>
<dbReference type="Gene3D" id="3.40.50.2000">
    <property type="entry name" value="Glycogen Phosphorylase B"/>
    <property type="match status" value="2"/>
</dbReference>
<comment type="catalytic activity">
    <reaction evidence="1">
        <text>[(1-&gt;4)-alpha-D-glucosyl](n) + ADP-alpha-D-glucose = [(1-&gt;4)-alpha-D-glucosyl](n+1) + ADP + H(+)</text>
        <dbReference type="Rhea" id="RHEA:18189"/>
        <dbReference type="Rhea" id="RHEA-COMP:9584"/>
        <dbReference type="Rhea" id="RHEA-COMP:9587"/>
        <dbReference type="ChEBI" id="CHEBI:15378"/>
        <dbReference type="ChEBI" id="CHEBI:15444"/>
        <dbReference type="ChEBI" id="CHEBI:57498"/>
        <dbReference type="ChEBI" id="CHEBI:456216"/>
        <dbReference type="EC" id="2.4.1.21"/>
    </reaction>
</comment>
<keyword evidence="15" id="KW-1185">Reference proteome</keyword>
<dbReference type="NCBIfam" id="NF001905">
    <property type="entry name" value="PRK00654.2-4"/>
    <property type="match status" value="1"/>
</dbReference>
<comment type="pathway">
    <text evidence="3">Glycan biosynthesis; starch biosynthesis.</text>
</comment>
<keyword evidence="11" id="KW-0175">Coiled coil</keyword>
<comment type="similarity">
    <text evidence="4">Belongs to the glycosyltransferase 1 family. Bacterial/plant glycogen synthase subfamily.</text>
</comment>
<dbReference type="Pfam" id="PF08323">
    <property type="entry name" value="Glyco_transf_5"/>
    <property type="match status" value="1"/>
</dbReference>
<feature type="compositionally biased region" description="Basic and acidic residues" evidence="12">
    <location>
        <begin position="457"/>
        <end position="468"/>
    </location>
</feature>
<sequence length="1247" mass="139351">MASEACGLFVGPALHGLSCRGGDRRECRLPVIVGVARARSLLVSCRTRPRNLRRQQAKKVSPKRLPLNASLETPDEGSQELQDATPDTLSRANVDSDTLLVTKTDNMLTSAGEEIIPVLKTPDEGSQELQDATHDTPSRANVDSDTLLVTKTDNILTSAGEIIPVLKTHDEGSQELQDATPDTLSRADVDSDTLLLTKTNSIPTSAGEEIIPVLKTHDEGSHELQDATSDTLSRTNVDSDALLVTETDNILDSAGEEIISVLKTHDEASQELQDATLDTLSRANVDSDTLLVTKTDNILTSAGEEIIPVLKVHGEGSQELQGSTPDTLSRANVDSDTLLVTKTDNLLTSAGEEIIPIDNFVGGQHLQNVRLEDLISMIRNAEKNILLLNQARLRALENLDKILSEKDALQAEINILEMKLAETDARIGVAAQDKVRVENLETQLQILKSEVYSKNSTEEGKLDSRGNDSKTWNSDTSPFDSSDLPLSEELTALRKVNLLLTKDIQTLKTKLTFVEQTEERILKLEKEKSSSEAAIKELELRLTVAQEDVLKLSEVKSECKTLWEKVKILQALLDSANGQAEKAVAVMEENYELQKKVDRLEASLEEMSAIKISSDRSHQFNEHLQQKIKILEERLQMSDQEILSHIQLYQKSVQEFQDTLNKLQEGKRKSFGEPVDDMPWEFWSRLLLTIDSWLLEKKISSNDAKLLREMAWKRDGQIRDAYLACKDKNEREIVAMFLKLTSSKTSAGLHIIHIAAEMAPVAKVGGLGDVVSGLSKALQRKGHLVEIVLPKYDCMQCERINDLKSLDAEVNSYFDGQLFKNKIWTGTVEGLPVYFIEPQHPAKFFCRGQVYGEHDDFKRFSYFSRSALELLYQAGKRPDIIHCHDWQTSFVAPLYWDIYANSGFNSARICFTCHNFEYQGTSPASELSSCGLDVHHLKRPDRMQDNYAHDKVNPIKGAIVFSNIVTTVSPTYAQEVRTAEGGRGLHETLNSHSRKFVGILNGIDTDVWNPSRDNFLRVQFNADDLHGKAENKDALRKQLKLSSADALKPLVGCITRLVPQKGVHLIRHAIYRTLELGGQFLLLGSSPVPHIQREFEEIANNFKSHPHVRLLLKYDEALSHSIYAASDMFLVPSIFEPCGLTQMIAMRYGSVPIARRTGGLNDSVFDIDDDSIPTEYRNGFTFLTPDERGLDGALDRAFSYYMRSPEIWQQIVQKDMSMDFSWDSSAAQYEELYEKAVSRARAAANHA</sequence>
<evidence type="ECO:0000256" key="5">
    <source>
        <dbReference type="ARBA" id="ARBA00012588"/>
    </source>
</evidence>
<dbReference type="GO" id="GO:0019252">
    <property type="term" value="P:starch biosynthetic process"/>
    <property type="evidence" value="ECO:0007669"/>
    <property type="project" value="UniProtKB-KW"/>
</dbReference>
<dbReference type="InterPro" id="IPR013534">
    <property type="entry name" value="Starch_synth_cat_dom"/>
</dbReference>
<feature type="compositionally biased region" description="Polar residues" evidence="12">
    <location>
        <begin position="79"/>
        <end position="91"/>
    </location>
</feature>
<keyword evidence="7" id="KW-0808">Transferase</keyword>
<dbReference type="Proteomes" id="UP001140949">
    <property type="component" value="Unassembled WGS sequence"/>
</dbReference>
<comment type="caution">
    <text evidence="14">The sequence shown here is derived from an EMBL/GenBank/DDBJ whole genome shotgun (WGS) entry which is preliminary data.</text>
</comment>
<keyword evidence="9" id="KW-0809">Transit peptide</keyword>
<evidence type="ECO:0000256" key="9">
    <source>
        <dbReference type="ARBA" id="ARBA00022946"/>
    </source>
</evidence>
<comment type="subcellular location">
    <subcellularLocation>
        <location evidence="2">Plastid</location>
        <location evidence="2">Amyloplast</location>
    </subcellularLocation>
</comment>
<evidence type="ECO:0000256" key="12">
    <source>
        <dbReference type="SAM" id="MobiDB-lite"/>
    </source>
</evidence>
<name>A0AAX6FZV7_IRIPA</name>
<feature type="domain" description="Starch synthase catalytic" evidence="13">
    <location>
        <begin position="750"/>
        <end position="990"/>
    </location>
</feature>
<dbReference type="CDD" id="cd03791">
    <property type="entry name" value="GT5_Glycogen_synthase_DULL1-like"/>
    <property type="match status" value="1"/>
</dbReference>
<evidence type="ECO:0000256" key="2">
    <source>
        <dbReference type="ARBA" id="ARBA00004602"/>
    </source>
</evidence>
<evidence type="ECO:0000256" key="3">
    <source>
        <dbReference type="ARBA" id="ARBA00004727"/>
    </source>
</evidence>
<evidence type="ECO:0000256" key="10">
    <source>
        <dbReference type="ARBA" id="ARBA00023234"/>
    </source>
</evidence>
<keyword evidence="8" id="KW-0750">Starch biosynthesis</keyword>
<dbReference type="AlphaFoldDB" id="A0AAX6FZV7"/>
<protein>
    <recommendedName>
        <fullName evidence="5">starch synthase</fullName>
        <ecNumber evidence="5">2.4.1.21</ecNumber>
    </recommendedName>
</protein>
<evidence type="ECO:0000256" key="7">
    <source>
        <dbReference type="ARBA" id="ARBA00022679"/>
    </source>
</evidence>
<feature type="coiled-coil region" evidence="11">
    <location>
        <begin position="590"/>
        <end position="666"/>
    </location>
</feature>
<evidence type="ECO:0000256" key="1">
    <source>
        <dbReference type="ARBA" id="ARBA00001478"/>
    </source>
</evidence>
<evidence type="ECO:0000256" key="11">
    <source>
        <dbReference type="SAM" id="Coils"/>
    </source>
</evidence>
<keyword evidence="6" id="KW-0328">Glycosyltransferase</keyword>
<dbReference type="GO" id="GO:0009501">
    <property type="term" value="C:amyloplast"/>
    <property type="evidence" value="ECO:0007669"/>
    <property type="project" value="UniProtKB-SubCell"/>
</dbReference>
<feature type="region of interest" description="Disordered" evidence="12">
    <location>
        <begin position="122"/>
        <end position="141"/>
    </location>
</feature>
<dbReference type="PANTHER" id="PTHR46083">
    <property type="match status" value="1"/>
</dbReference>
<feature type="compositionally biased region" description="Polar residues" evidence="12">
    <location>
        <begin position="469"/>
        <end position="480"/>
    </location>
</feature>
<dbReference type="SUPFAM" id="SSF53756">
    <property type="entry name" value="UDP-Glycosyltransferase/glycogen phosphorylase"/>
    <property type="match status" value="1"/>
</dbReference>
<accession>A0AAX6FZV7</accession>
<dbReference type="HAMAP" id="MF_00484">
    <property type="entry name" value="Glycogen_synth"/>
    <property type="match status" value="1"/>
</dbReference>
<dbReference type="EMBL" id="JANAVB010024996">
    <property type="protein sequence ID" value="KAJ6821635.1"/>
    <property type="molecule type" value="Genomic_DNA"/>
</dbReference>
<dbReference type="NCBIfam" id="TIGR02095">
    <property type="entry name" value="glgA"/>
    <property type="match status" value="1"/>
</dbReference>
<dbReference type="GO" id="GO:0004373">
    <property type="term" value="F:alpha-1,4-glucan glucosyltransferase (UDP-glucose donor) activity"/>
    <property type="evidence" value="ECO:0007669"/>
    <property type="project" value="InterPro"/>
</dbReference>
<dbReference type="PANTHER" id="PTHR46083:SF2">
    <property type="entry name" value="STARCH SYNTHASE 4, CHLOROPLASTIC_AMYLOPLASTIC-RELATED"/>
    <property type="match status" value="1"/>
</dbReference>
<reference evidence="14" key="2">
    <citation type="submission" date="2023-04" db="EMBL/GenBank/DDBJ databases">
        <authorList>
            <person name="Bruccoleri R.E."/>
            <person name="Oakeley E.J."/>
            <person name="Faust A.-M."/>
            <person name="Dessus-Babus S."/>
            <person name="Altorfer M."/>
            <person name="Burckhardt D."/>
            <person name="Oertli M."/>
            <person name="Naumann U."/>
            <person name="Petersen F."/>
            <person name="Wong J."/>
        </authorList>
    </citation>
    <scope>NUCLEOTIDE SEQUENCE</scope>
    <source>
        <strain evidence="14">GSM-AAB239-AS_SAM_17_03QT</strain>
        <tissue evidence="14">Leaf</tissue>
    </source>
</reference>
<feature type="region of interest" description="Disordered" evidence="12">
    <location>
        <begin position="457"/>
        <end position="481"/>
    </location>
</feature>
<dbReference type="GO" id="GO:0009011">
    <property type="term" value="F:alpha-1,4-glucan glucosyltransferase (ADP-glucose donor) activity"/>
    <property type="evidence" value="ECO:0007669"/>
    <property type="project" value="UniProtKB-EC"/>
</dbReference>
<reference evidence="14" key="1">
    <citation type="journal article" date="2023" name="GigaByte">
        <title>Genome assembly of the bearded iris, Iris pallida Lam.</title>
        <authorList>
            <person name="Bruccoleri R.E."/>
            <person name="Oakeley E.J."/>
            <person name="Faust A.M.E."/>
            <person name="Altorfer M."/>
            <person name="Dessus-Babus S."/>
            <person name="Burckhardt D."/>
            <person name="Oertli M."/>
            <person name="Naumann U."/>
            <person name="Petersen F."/>
            <person name="Wong J."/>
        </authorList>
    </citation>
    <scope>NUCLEOTIDE SEQUENCE</scope>
    <source>
        <strain evidence="14">GSM-AAB239-AS_SAM_17_03QT</strain>
    </source>
</reference>